<feature type="domain" description="DNA mismatch repair proteins mutS family" evidence="5">
    <location>
        <begin position="592"/>
        <end position="608"/>
    </location>
</feature>
<comment type="caution">
    <text evidence="6">The sequence shown here is derived from an EMBL/GenBank/DDBJ whole genome shotgun (WGS) entry which is preliminary data.</text>
</comment>
<dbReference type="SUPFAM" id="SSF48334">
    <property type="entry name" value="DNA repair protein MutS, domain III"/>
    <property type="match status" value="1"/>
</dbReference>
<dbReference type="GO" id="GO:0140664">
    <property type="term" value="F:ATP-dependent DNA damage sensor activity"/>
    <property type="evidence" value="ECO:0007669"/>
    <property type="project" value="InterPro"/>
</dbReference>
<keyword evidence="3" id="KW-0067">ATP-binding</keyword>
<evidence type="ECO:0000256" key="3">
    <source>
        <dbReference type="ARBA" id="ARBA00022840"/>
    </source>
</evidence>
<dbReference type="InterPro" id="IPR000432">
    <property type="entry name" value="DNA_mismatch_repair_MutS_C"/>
</dbReference>
<evidence type="ECO:0000256" key="4">
    <source>
        <dbReference type="ARBA" id="ARBA00023125"/>
    </source>
</evidence>
<dbReference type="InterPro" id="IPR011184">
    <property type="entry name" value="DNA_mismatch_repair_Msh2"/>
</dbReference>
<dbReference type="InterPro" id="IPR045076">
    <property type="entry name" value="MutS"/>
</dbReference>
<evidence type="ECO:0000313" key="6">
    <source>
        <dbReference type="EMBL" id="RZC42494.1"/>
    </source>
</evidence>
<dbReference type="GO" id="GO:0030983">
    <property type="term" value="F:mismatched DNA binding"/>
    <property type="evidence" value="ECO:0007669"/>
    <property type="project" value="InterPro"/>
</dbReference>
<evidence type="ECO:0000256" key="2">
    <source>
        <dbReference type="ARBA" id="ARBA00022741"/>
    </source>
</evidence>
<dbReference type="GO" id="GO:0051026">
    <property type="term" value="P:chiasma assembly"/>
    <property type="evidence" value="ECO:0007669"/>
    <property type="project" value="TreeGrafter"/>
</dbReference>
<dbReference type="SUPFAM" id="SSF52540">
    <property type="entry name" value="P-loop containing nucleoside triphosphate hydrolases"/>
    <property type="match status" value="1"/>
</dbReference>
<dbReference type="Pfam" id="PF05192">
    <property type="entry name" value="MutS_III"/>
    <property type="match status" value="1"/>
</dbReference>
<dbReference type="STRING" id="1661398.A0A482WBQ9"/>
<evidence type="ECO:0000313" key="7">
    <source>
        <dbReference type="Proteomes" id="UP000292052"/>
    </source>
</evidence>
<dbReference type="SMART" id="SM00533">
    <property type="entry name" value="MUTSd"/>
    <property type="match status" value="1"/>
</dbReference>
<dbReference type="EMBL" id="QDEB01007630">
    <property type="protein sequence ID" value="RZC42494.1"/>
    <property type="molecule type" value="Genomic_DNA"/>
</dbReference>
<sequence>MGAAYFNFNDKLLYVYEEVVDFGPQFFVTRSLYREVNPKYILSFGNVNDEYIKVLIDTISPAADITTTTDTARSLPPNLFLLSVREYPFETCRALLSEMTLSIDADNTEVEKELHINSLINFDYKLSVYAAGALIKYLDKNWAYFTSDRDDLQFLHIYQISMKGHVLMDWTTLNALQVFQQCSHDASFKRGLQSSNREGLSVFRLFSSSCKSRLGHACLKNILMQPLNDMNELNKRLNFITFILNPGHQDFIESLQDNIKSLSDISSIYHTVFVSELGTPYKDHCELLNEFHNSVTAELIGLENSISNAIDFSDTKAFGRPVIKLGLDQHLDAKKLRRQDIAKHVTAAAKIAVDQLPNYLHECAIVYLPEMGHLIAIKEWEPNCNPEELKELGFQFMFTLRGTIHYKNPLCLELDESLGDINAEIIAHENRILQRLSSFVLKYNKDIREPLRILALIDALIAMAKVSAQNNYVRPNLNNQNVHEIQDCRHPLLELVSNFESNDFYSGKDYSHIKVITGPNGSGKSIYLKQVALAIYLAHIGSYVPAKTANISMMHSIHSRMQATESASVRLSAFMIDVIQATQAIHNGKSNSLILLDEFGRGTIKDEGFALLTGVLKKFQEKEELCPHILVSTHHQMIINYLPQSRLVDHLKMAHSKENGMLLYLYKITKGVSSSFAFDIAVEVGLDEAIVQRARELFKNNTIQPLDNYAKYTNFGSEGELIDFLKNVNISEPNANN</sequence>
<organism evidence="6 7">
    <name type="scientific">Asbolus verrucosus</name>
    <name type="common">Desert ironclad beetle</name>
    <dbReference type="NCBI Taxonomy" id="1661398"/>
    <lineage>
        <taxon>Eukaryota</taxon>
        <taxon>Metazoa</taxon>
        <taxon>Ecdysozoa</taxon>
        <taxon>Arthropoda</taxon>
        <taxon>Hexapoda</taxon>
        <taxon>Insecta</taxon>
        <taxon>Pterygota</taxon>
        <taxon>Neoptera</taxon>
        <taxon>Endopterygota</taxon>
        <taxon>Coleoptera</taxon>
        <taxon>Polyphaga</taxon>
        <taxon>Cucujiformia</taxon>
        <taxon>Tenebrionidae</taxon>
        <taxon>Pimeliinae</taxon>
        <taxon>Asbolus</taxon>
    </lineage>
</organism>
<evidence type="ECO:0000256" key="1">
    <source>
        <dbReference type="ARBA" id="ARBA00006271"/>
    </source>
</evidence>
<accession>A0A482WBQ9</accession>
<dbReference type="PANTHER" id="PTHR11361">
    <property type="entry name" value="DNA MISMATCH REPAIR PROTEIN MUTS FAMILY MEMBER"/>
    <property type="match status" value="1"/>
</dbReference>
<dbReference type="PANTHER" id="PTHR11361:SF20">
    <property type="entry name" value="MUTS PROTEIN HOMOLOG 5"/>
    <property type="match status" value="1"/>
</dbReference>
<keyword evidence="2" id="KW-0547">Nucleotide-binding</keyword>
<dbReference type="Gene3D" id="3.40.50.300">
    <property type="entry name" value="P-loop containing nucleotide triphosphate hydrolases"/>
    <property type="match status" value="1"/>
</dbReference>
<dbReference type="PIRSF" id="PIRSF005813">
    <property type="entry name" value="MSH2"/>
    <property type="match status" value="1"/>
</dbReference>
<dbReference type="InterPro" id="IPR007696">
    <property type="entry name" value="DNA_mismatch_repair_MutS_core"/>
</dbReference>
<dbReference type="InterPro" id="IPR036187">
    <property type="entry name" value="DNA_mismatch_repair_MutS_sf"/>
</dbReference>
<protein>
    <submittedName>
        <fullName evidence="6">MutS protein 5-like</fullName>
    </submittedName>
</protein>
<dbReference type="PROSITE" id="PS00486">
    <property type="entry name" value="DNA_MISMATCH_REPAIR_2"/>
    <property type="match status" value="1"/>
</dbReference>
<dbReference type="InterPro" id="IPR027417">
    <property type="entry name" value="P-loop_NTPase"/>
</dbReference>
<gene>
    <name evidence="6" type="ORF">BDFB_003964</name>
</gene>
<dbReference type="GO" id="GO:0005634">
    <property type="term" value="C:nucleus"/>
    <property type="evidence" value="ECO:0007669"/>
    <property type="project" value="TreeGrafter"/>
</dbReference>
<keyword evidence="4" id="KW-0238">DNA-binding</keyword>
<comment type="similarity">
    <text evidence="1">Belongs to the DNA mismatch repair MutS family.</text>
</comment>
<proteinExistence type="inferred from homology"/>
<dbReference type="Gene3D" id="1.10.1420.10">
    <property type="match status" value="1"/>
</dbReference>
<dbReference type="OrthoDB" id="29596at2759"/>
<name>A0A482WBQ9_ASBVE</name>
<dbReference type="SMART" id="SM00534">
    <property type="entry name" value="MUTSac"/>
    <property type="match status" value="1"/>
</dbReference>
<dbReference type="GO" id="GO:0006298">
    <property type="term" value="P:mismatch repair"/>
    <property type="evidence" value="ECO:0007669"/>
    <property type="project" value="InterPro"/>
</dbReference>
<dbReference type="Pfam" id="PF00488">
    <property type="entry name" value="MutS_V"/>
    <property type="match status" value="1"/>
</dbReference>
<dbReference type="Proteomes" id="UP000292052">
    <property type="component" value="Unassembled WGS sequence"/>
</dbReference>
<dbReference type="GO" id="GO:0005524">
    <property type="term" value="F:ATP binding"/>
    <property type="evidence" value="ECO:0007669"/>
    <property type="project" value="UniProtKB-KW"/>
</dbReference>
<evidence type="ECO:0000259" key="5">
    <source>
        <dbReference type="PROSITE" id="PS00486"/>
    </source>
</evidence>
<keyword evidence="7" id="KW-1185">Reference proteome</keyword>
<dbReference type="AlphaFoldDB" id="A0A482WBQ9"/>
<reference evidence="6 7" key="1">
    <citation type="submission" date="2017-03" db="EMBL/GenBank/DDBJ databases">
        <title>Genome of the blue death feigning beetle - Asbolus verrucosus.</title>
        <authorList>
            <person name="Rider S.D."/>
        </authorList>
    </citation>
    <scope>NUCLEOTIDE SEQUENCE [LARGE SCALE GENOMIC DNA]</scope>
    <source>
        <strain evidence="6">Butters</strain>
        <tissue evidence="6">Head and leg muscle</tissue>
    </source>
</reference>